<evidence type="ECO:0000256" key="1">
    <source>
        <dbReference type="SAM" id="MobiDB-lite"/>
    </source>
</evidence>
<feature type="region of interest" description="Disordered" evidence="1">
    <location>
        <begin position="99"/>
        <end position="120"/>
    </location>
</feature>
<dbReference type="Proteomes" id="UP000499080">
    <property type="component" value="Unassembled WGS sequence"/>
</dbReference>
<sequence length="120" mass="14248">MAPKNPKKCRKFKKDYFKKKHEFFHVANFCKISNREEYLHRLAVKKEIPSTKYDKFIFRQALASEDRDGYIFSYFIYYFAHVFTQESFFLPLKLLDVSSESPISSPDASKTNIDRKNGTV</sequence>
<keyword evidence="3" id="KW-1185">Reference proteome</keyword>
<feature type="compositionally biased region" description="Low complexity" evidence="1">
    <location>
        <begin position="99"/>
        <end position="109"/>
    </location>
</feature>
<proteinExistence type="predicted"/>
<evidence type="ECO:0000313" key="2">
    <source>
        <dbReference type="EMBL" id="GBM05982.1"/>
    </source>
</evidence>
<dbReference type="EMBL" id="BGPR01000221">
    <property type="protein sequence ID" value="GBM05982.1"/>
    <property type="molecule type" value="Genomic_DNA"/>
</dbReference>
<accession>A0A4Y2CNH3</accession>
<name>A0A4Y2CNH3_ARAVE</name>
<reference evidence="2 3" key="1">
    <citation type="journal article" date="2019" name="Sci. Rep.">
        <title>Orb-weaving spider Araneus ventricosus genome elucidates the spidroin gene catalogue.</title>
        <authorList>
            <person name="Kono N."/>
            <person name="Nakamura H."/>
            <person name="Ohtoshi R."/>
            <person name="Moran D.A.P."/>
            <person name="Shinohara A."/>
            <person name="Yoshida Y."/>
            <person name="Fujiwara M."/>
            <person name="Mori M."/>
            <person name="Tomita M."/>
            <person name="Arakawa K."/>
        </authorList>
    </citation>
    <scope>NUCLEOTIDE SEQUENCE [LARGE SCALE GENOMIC DNA]</scope>
</reference>
<gene>
    <name evidence="2" type="ORF">AVEN_80571_1</name>
</gene>
<organism evidence="2 3">
    <name type="scientific">Araneus ventricosus</name>
    <name type="common">Orbweaver spider</name>
    <name type="synonym">Epeira ventricosa</name>
    <dbReference type="NCBI Taxonomy" id="182803"/>
    <lineage>
        <taxon>Eukaryota</taxon>
        <taxon>Metazoa</taxon>
        <taxon>Ecdysozoa</taxon>
        <taxon>Arthropoda</taxon>
        <taxon>Chelicerata</taxon>
        <taxon>Arachnida</taxon>
        <taxon>Araneae</taxon>
        <taxon>Araneomorphae</taxon>
        <taxon>Entelegynae</taxon>
        <taxon>Araneoidea</taxon>
        <taxon>Araneidae</taxon>
        <taxon>Araneus</taxon>
    </lineage>
</organism>
<dbReference type="AlphaFoldDB" id="A0A4Y2CNH3"/>
<evidence type="ECO:0000313" key="3">
    <source>
        <dbReference type="Proteomes" id="UP000499080"/>
    </source>
</evidence>
<comment type="caution">
    <text evidence="2">The sequence shown here is derived from an EMBL/GenBank/DDBJ whole genome shotgun (WGS) entry which is preliminary data.</text>
</comment>
<protein>
    <submittedName>
        <fullName evidence="2">Uncharacterized protein</fullName>
    </submittedName>
</protein>